<feature type="region of interest" description="Disordered" evidence="11">
    <location>
        <begin position="396"/>
        <end position="424"/>
    </location>
</feature>
<dbReference type="EMBL" id="CAXDID020000609">
    <property type="protein sequence ID" value="CAL6106315.1"/>
    <property type="molecule type" value="Genomic_DNA"/>
</dbReference>
<reference evidence="13" key="1">
    <citation type="submission" date="2023-06" db="EMBL/GenBank/DDBJ databases">
        <authorList>
            <person name="Kurt Z."/>
        </authorList>
    </citation>
    <scope>NUCLEOTIDE SEQUENCE</scope>
</reference>
<dbReference type="EC" id="2.7.11.1" evidence="1"/>
<evidence type="ECO:0000313" key="14">
    <source>
        <dbReference type="EMBL" id="CAL6106315.1"/>
    </source>
</evidence>
<dbReference type="EMBL" id="CATOUU010000307">
    <property type="protein sequence ID" value="CAI9924199.1"/>
    <property type="molecule type" value="Genomic_DNA"/>
</dbReference>
<comment type="similarity">
    <text evidence="10">Belongs to the protein kinase superfamily.</text>
</comment>
<keyword evidence="5 14" id="KW-0418">Kinase</keyword>
<dbReference type="Proteomes" id="UP001642409">
    <property type="component" value="Unassembled WGS sequence"/>
</dbReference>
<protein>
    <recommendedName>
        <fullName evidence="1">non-specific serine/threonine protein kinase</fullName>
        <ecNumber evidence="1">2.7.11.1</ecNumber>
    </recommendedName>
</protein>
<comment type="catalytic activity">
    <reaction evidence="8">
        <text>L-seryl-[protein] + ATP = O-phospho-L-seryl-[protein] + ADP + H(+)</text>
        <dbReference type="Rhea" id="RHEA:17989"/>
        <dbReference type="Rhea" id="RHEA-COMP:9863"/>
        <dbReference type="Rhea" id="RHEA-COMP:11604"/>
        <dbReference type="ChEBI" id="CHEBI:15378"/>
        <dbReference type="ChEBI" id="CHEBI:29999"/>
        <dbReference type="ChEBI" id="CHEBI:30616"/>
        <dbReference type="ChEBI" id="CHEBI:83421"/>
        <dbReference type="ChEBI" id="CHEBI:456216"/>
        <dbReference type="EC" id="2.7.11.1"/>
    </reaction>
</comment>
<accession>A0AA86NS38</accession>
<evidence type="ECO:0000313" key="13">
    <source>
        <dbReference type="EMBL" id="CAI9924199.1"/>
    </source>
</evidence>
<dbReference type="PANTHER" id="PTHR24346:SF82">
    <property type="entry name" value="KP78A-RELATED"/>
    <property type="match status" value="1"/>
</dbReference>
<organism evidence="13">
    <name type="scientific">Hexamita inflata</name>
    <dbReference type="NCBI Taxonomy" id="28002"/>
    <lineage>
        <taxon>Eukaryota</taxon>
        <taxon>Metamonada</taxon>
        <taxon>Diplomonadida</taxon>
        <taxon>Hexamitidae</taxon>
        <taxon>Hexamitinae</taxon>
        <taxon>Hexamita</taxon>
    </lineage>
</organism>
<dbReference type="AlphaFoldDB" id="A0AA86NS38"/>
<feature type="domain" description="Protein kinase" evidence="12">
    <location>
        <begin position="23"/>
        <end position="275"/>
    </location>
</feature>
<dbReference type="GO" id="GO:0005524">
    <property type="term" value="F:ATP binding"/>
    <property type="evidence" value="ECO:0007669"/>
    <property type="project" value="UniProtKB-UniRule"/>
</dbReference>
<evidence type="ECO:0000313" key="15">
    <source>
        <dbReference type="Proteomes" id="UP001642409"/>
    </source>
</evidence>
<evidence type="ECO:0000256" key="8">
    <source>
        <dbReference type="ARBA" id="ARBA00048679"/>
    </source>
</evidence>
<keyword evidence="15" id="KW-1185">Reference proteome</keyword>
<dbReference type="InterPro" id="IPR017441">
    <property type="entry name" value="Protein_kinase_ATP_BS"/>
</dbReference>
<dbReference type="SMART" id="SM00220">
    <property type="entry name" value="S_TKc"/>
    <property type="match status" value="1"/>
</dbReference>
<reference evidence="14 15" key="2">
    <citation type="submission" date="2024-07" db="EMBL/GenBank/DDBJ databases">
        <authorList>
            <person name="Akdeniz Z."/>
        </authorList>
    </citation>
    <scope>NUCLEOTIDE SEQUENCE [LARGE SCALE GENOMIC DNA]</scope>
</reference>
<evidence type="ECO:0000256" key="6">
    <source>
        <dbReference type="ARBA" id="ARBA00022840"/>
    </source>
</evidence>
<evidence type="ECO:0000256" key="10">
    <source>
        <dbReference type="RuleBase" id="RU000304"/>
    </source>
</evidence>
<dbReference type="GO" id="GO:0005737">
    <property type="term" value="C:cytoplasm"/>
    <property type="evidence" value="ECO:0007669"/>
    <property type="project" value="TreeGrafter"/>
</dbReference>
<evidence type="ECO:0000256" key="5">
    <source>
        <dbReference type="ARBA" id="ARBA00022777"/>
    </source>
</evidence>
<dbReference type="FunFam" id="3.30.200.20:FF:000003">
    <property type="entry name" value="Non-specific serine/threonine protein kinase"/>
    <property type="match status" value="1"/>
</dbReference>
<dbReference type="Gene3D" id="1.10.510.10">
    <property type="entry name" value="Transferase(Phosphotransferase) domain 1"/>
    <property type="match status" value="1"/>
</dbReference>
<keyword evidence="6 9" id="KW-0067">ATP-binding</keyword>
<feature type="compositionally biased region" description="Basic and acidic residues" evidence="11">
    <location>
        <begin position="403"/>
        <end position="424"/>
    </location>
</feature>
<dbReference type="PROSITE" id="PS50011">
    <property type="entry name" value="PROTEIN_KINASE_DOM"/>
    <property type="match status" value="1"/>
</dbReference>
<dbReference type="PROSITE" id="PS00107">
    <property type="entry name" value="PROTEIN_KINASE_ATP"/>
    <property type="match status" value="1"/>
</dbReference>
<dbReference type="Pfam" id="PF00069">
    <property type="entry name" value="Pkinase"/>
    <property type="match status" value="1"/>
</dbReference>
<dbReference type="PROSITE" id="PS00108">
    <property type="entry name" value="PROTEIN_KINASE_ST"/>
    <property type="match status" value="1"/>
</dbReference>
<proteinExistence type="inferred from homology"/>
<gene>
    <name evidence="13" type="ORF">HINF_LOCUS11844</name>
    <name evidence="14" type="ORF">HINF_LOCUS73682</name>
</gene>
<dbReference type="FunFam" id="1.10.510.10:FF:000592">
    <property type="entry name" value="CAMK family protein kinase"/>
    <property type="match status" value="1"/>
</dbReference>
<keyword evidence="2 10" id="KW-0723">Serine/threonine-protein kinase</keyword>
<comment type="caution">
    <text evidence="13">The sequence shown here is derived from an EMBL/GenBank/DDBJ whole genome shotgun (WGS) entry which is preliminary data.</text>
</comment>
<dbReference type="GO" id="GO:0035556">
    <property type="term" value="P:intracellular signal transduction"/>
    <property type="evidence" value="ECO:0007669"/>
    <property type="project" value="TreeGrafter"/>
</dbReference>
<evidence type="ECO:0000256" key="7">
    <source>
        <dbReference type="ARBA" id="ARBA00047899"/>
    </source>
</evidence>
<evidence type="ECO:0000256" key="3">
    <source>
        <dbReference type="ARBA" id="ARBA00022679"/>
    </source>
</evidence>
<sequence length="424" mass="48561">MNPEEISPIPQPEKPAGKRVQNYILGKQLGRGTFGDVRIATQITTQQKVAMKILDKSKIKCEDDFKRVVREIQVLKMLNNPFVVKLLEVIDTPNHIYLVTEYIDNGELLKYIADRKKLTEEDACRLFRQLVSGLFYCHTRKVCHRDLKLENILLDADNNIKIIDFGLSNVLAKDYQLKTACGSPSYASPEMLCQKKYDGPMVDVWSCGVILFAMICGYLPFDDPDLQQLYKKVLNGRVEVPEYVSPQATDLLNKILIQEPKYRISLSEIMKHPWYINACKLEIPKIKECDVAQNTIDFKIVYTMVQTLKGWDAQTIIKAIQQNKHNQMTATYFLLCEKRSQSENKKEWIYEEQANVARALGINLSPDGSIQIITDKVGAQISPRSQLGINETASFIQENTGQSEDKNDHKKTSFEYENKVIPEQ</sequence>
<evidence type="ECO:0000256" key="1">
    <source>
        <dbReference type="ARBA" id="ARBA00012513"/>
    </source>
</evidence>
<dbReference type="CDD" id="cd14003">
    <property type="entry name" value="STKc_AMPK-like"/>
    <property type="match status" value="1"/>
</dbReference>
<feature type="binding site" evidence="9">
    <location>
        <position position="52"/>
    </location>
    <ligand>
        <name>ATP</name>
        <dbReference type="ChEBI" id="CHEBI:30616"/>
    </ligand>
</feature>
<dbReference type="PANTHER" id="PTHR24346">
    <property type="entry name" value="MAP/MICROTUBULE AFFINITY-REGULATING KINASE"/>
    <property type="match status" value="1"/>
</dbReference>
<dbReference type="GO" id="GO:0004674">
    <property type="term" value="F:protein serine/threonine kinase activity"/>
    <property type="evidence" value="ECO:0007669"/>
    <property type="project" value="UniProtKB-KW"/>
</dbReference>
<evidence type="ECO:0000256" key="11">
    <source>
        <dbReference type="SAM" id="MobiDB-lite"/>
    </source>
</evidence>
<evidence type="ECO:0000256" key="2">
    <source>
        <dbReference type="ARBA" id="ARBA00022527"/>
    </source>
</evidence>
<dbReference type="InterPro" id="IPR000719">
    <property type="entry name" value="Prot_kinase_dom"/>
</dbReference>
<keyword evidence="3" id="KW-0808">Transferase</keyword>
<keyword evidence="4 9" id="KW-0547">Nucleotide-binding</keyword>
<comment type="catalytic activity">
    <reaction evidence="7">
        <text>L-threonyl-[protein] + ATP = O-phospho-L-threonyl-[protein] + ADP + H(+)</text>
        <dbReference type="Rhea" id="RHEA:46608"/>
        <dbReference type="Rhea" id="RHEA-COMP:11060"/>
        <dbReference type="Rhea" id="RHEA-COMP:11605"/>
        <dbReference type="ChEBI" id="CHEBI:15378"/>
        <dbReference type="ChEBI" id="CHEBI:30013"/>
        <dbReference type="ChEBI" id="CHEBI:30616"/>
        <dbReference type="ChEBI" id="CHEBI:61977"/>
        <dbReference type="ChEBI" id="CHEBI:456216"/>
        <dbReference type="EC" id="2.7.11.1"/>
    </reaction>
</comment>
<dbReference type="SUPFAM" id="SSF56112">
    <property type="entry name" value="Protein kinase-like (PK-like)"/>
    <property type="match status" value="1"/>
</dbReference>
<evidence type="ECO:0000259" key="12">
    <source>
        <dbReference type="PROSITE" id="PS50011"/>
    </source>
</evidence>
<evidence type="ECO:0000256" key="4">
    <source>
        <dbReference type="ARBA" id="ARBA00022741"/>
    </source>
</evidence>
<name>A0AA86NS38_9EUKA</name>
<evidence type="ECO:0000256" key="9">
    <source>
        <dbReference type="PROSITE-ProRule" id="PRU10141"/>
    </source>
</evidence>
<dbReference type="InterPro" id="IPR011009">
    <property type="entry name" value="Kinase-like_dom_sf"/>
</dbReference>
<dbReference type="InterPro" id="IPR008271">
    <property type="entry name" value="Ser/Thr_kinase_AS"/>
</dbReference>